<keyword evidence="1" id="KW-0812">Transmembrane</keyword>
<reference evidence="3 4" key="1">
    <citation type="submission" date="2020-08" db="EMBL/GenBank/DDBJ databases">
        <title>Cohnella phylogeny.</title>
        <authorList>
            <person name="Dunlap C."/>
        </authorList>
    </citation>
    <scope>NUCLEOTIDE SEQUENCE [LARGE SCALE GENOMIC DNA]</scope>
    <source>
        <strain evidence="3 4">DSM 25239</strain>
    </source>
</reference>
<dbReference type="CDD" id="cd03392">
    <property type="entry name" value="PAP2_like_2"/>
    <property type="match status" value="1"/>
</dbReference>
<proteinExistence type="predicted"/>
<accession>A0A841TYI3</accession>
<sequence length="216" mass="23670">MLYGLTRAFGVSALCFIAFACVALLVGFDRISGFDEAVIRSVQGLETPTLTKAMEAVSSIGTTKPVIGIALVVMAFLYFVLRHRKELILFVVVLAGSTVLNNLLKALFRRERPTLHRLVEEAGFSFPSGHSMAAFSLYGITAYLLWRHIPSLAGRIVLIVLAVLVVGTIGFSRIYLGVHYPSDVIGGYFMSACWLAASIGVFQRLAKRRRSTTPLR</sequence>
<dbReference type="EMBL" id="JACJVR010000076">
    <property type="protein sequence ID" value="MBB6693617.1"/>
    <property type="molecule type" value="Genomic_DNA"/>
</dbReference>
<feature type="transmembrane region" description="Helical" evidence="1">
    <location>
        <begin position="60"/>
        <end position="80"/>
    </location>
</feature>
<dbReference type="PROSITE" id="PS51257">
    <property type="entry name" value="PROKAR_LIPOPROTEIN"/>
    <property type="match status" value="1"/>
</dbReference>
<dbReference type="Gene3D" id="1.20.144.10">
    <property type="entry name" value="Phosphatidic acid phosphatase type 2/haloperoxidase"/>
    <property type="match status" value="2"/>
</dbReference>
<dbReference type="Proteomes" id="UP000553776">
    <property type="component" value="Unassembled WGS sequence"/>
</dbReference>
<feature type="transmembrane region" description="Helical" evidence="1">
    <location>
        <begin position="87"/>
        <end position="108"/>
    </location>
</feature>
<feature type="transmembrane region" description="Helical" evidence="1">
    <location>
        <begin position="153"/>
        <end position="176"/>
    </location>
</feature>
<dbReference type="SMART" id="SM00014">
    <property type="entry name" value="acidPPc"/>
    <property type="match status" value="1"/>
</dbReference>
<dbReference type="InterPro" id="IPR000326">
    <property type="entry name" value="PAP2/HPO"/>
</dbReference>
<feature type="transmembrane region" description="Helical" evidence="1">
    <location>
        <begin position="128"/>
        <end position="146"/>
    </location>
</feature>
<dbReference type="Pfam" id="PF01569">
    <property type="entry name" value="PAP2"/>
    <property type="match status" value="1"/>
</dbReference>
<keyword evidence="4" id="KW-1185">Reference proteome</keyword>
<organism evidence="3 4">
    <name type="scientific">Cohnella xylanilytica</name>
    <dbReference type="NCBI Taxonomy" id="557555"/>
    <lineage>
        <taxon>Bacteria</taxon>
        <taxon>Bacillati</taxon>
        <taxon>Bacillota</taxon>
        <taxon>Bacilli</taxon>
        <taxon>Bacillales</taxon>
        <taxon>Paenibacillaceae</taxon>
        <taxon>Cohnella</taxon>
    </lineage>
</organism>
<dbReference type="PANTHER" id="PTHR14969:SF13">
    <property type="entry name" value="AT30094P"/>
    <property type="match status" value="1"/>
</dbReference>
<keyword evidence="1" id="KW-0472">Membrane</keyword>
<evidence type="ECO:0000313" key="3">
    <source>
        <dbReference type="EMBL" id="MBB6693617.1"/>
    </source>
</evidence>
<protein>
    <submittedName>
        <fullName evidence="3">Phosphatase PAP2 family protein</fullName>
    </submittedName>
</protein>
<name>A0A841TYI3_9BACL</name>
<keyword evidence="1" id="KW-1133">Transmembrane helix</keyword>
<feature type="domain" description="Phosphatidic acid phosphatase type 2/haloperoxidase" evidence="2">
    <location>
        <begin position="87"/>
        <end position="199"/>
    </location>
</feature>
<dbReference type="SUPFAM" id="SSF48317">
    <property type="entry name" value="Acid phosphatase/Vanadium-dependent haloperoxidase"/>
    <property type="match status" value="1"/>
</dbReference>
<dbReference type="PANTHER" id="PTHR14969">
    <property type="entry name" value="SPHINGOSINE-1-PHOSPHATE PHOSPHOHYDROLASE"/>
    <property type="match status" value="1"/>
</dbReference>
<dbReference type="AlphaFoldDB" id="A0A841TYI3"/>
<comment type="caution">
    <text evidence="3">The sequence shown here is derived from an EMBL/GenBank/DDBJ whole genome shotgun (WGS) entry which is preliminary data.</text>
</comment>
<evidence type="ECO:0000256" key="1">
    <source>
        <dbReference type="SAM" id="Phobius"/>
    </source>
</evidence>
<feature type="transmembrane region" description="Helical" evidence="1">
    <location>
        <begin position="188"/>
        <end position="206"/>
    </location>
</feature>
<gene>
    <name evidence="3" type="ORF">H7B90_19675</name>
</gene>
<evidence type="ECO:0000259" key="2">
    <source>
        <dbReference type="SMART" id="SM00014"/>
    </source>
</evidence>
<evidence type="ECO:0000313" key="4">
    <source>
        <dbReference type="Proteomes" id="UP000553776"/>
    </source>
</evidence>
<dbReference type="InterPro" id="IPR036938">
    <property type="entry name" value="PAP2/HPO_sf"/>
</dbReference>